<evidence type="ECO:0000313" key="4">
    <source>
        <dbReference type="EMBL" id="PKA39503.1"/>
    </source>
</evidence>
<dbReference type="PANTHER" id="PTHR44591:SF25">
    <property type="entry name" value="CHEMOTAXIS TWO-COMPONENT RESPONSE REGULATOR"/>
    <property type="match status" value="1"/>
</dbReference>
<dbReference type="CDD" id="cd00156">
    <property type="entry name" value="REC"/>
    <property type="match status" value="1"/>
</dbReference>
<dbReference type="SMART" id="SM00448">
    <property type="entry name" value="REC"/>
    <property type="match status" value="1"/>
</dbReference>
<accession>A0A2N0D056</accession>
<dbReference type="InterPro" id="IPR011006">
    <property type="entry name" value="CheY-like_superfamily"/>
</dbReference>
<protein>
    <submittedName>
        <fullName evidence="4">Response regulator</fullName>
    </submittedName>
</protein>
<evidence type="ECO:0000259" key="3">
    <source>
        <dbReference type="PROSITE" id="PS50110"/>
    </source>
</evidence>
<dbReference type="AlphaFoldDB" id="A0A2N0D056"/>
<name>A0A2N0D056_RHISU</name>
<evidence type="ECO:0000313" key="5">
    <source>
        <dbReference type="Proteomes" id="UP000232164"/>
    </source>
</evidence>
<dbReference type="Pfam" id="PF00072">
    <property type="entry name" value="Response_reg"/>
    <property type="match status" value="1"/>
</dbReference>
<gene>
    <name evidence="4" type="ORF">CWR43_32530</name>
</gene>
<evidence type="ECO:0000256" key="1">
    <source>
        <dbReference type="ARBA" id="ARBA00022553"/>
    </source>
</evidence>
<dbReference type="SUPFAM" id="SSF52172">
    <property type="entry name" value="CheY-like"/>
    <property type="match status" value="1"/>
</dbReference>
<dbReference type="GO" id="GO:0000160">
    <property type="term" value="P:phosphorelay signal transduction system"/>
    <property type="evidence" value="ECO:0007669"/>
    <property type="project" value="InterPro"/>
</dbReference>
<dbReference type="PANTHER" id="PTHR44591">
    <property type="entry name" value="STRESS RESPONSE REGULATOR PROTEIN 1"/>
    <property type="match status" value="1"/>
</dbReference>
<comment type="caution">
    <text evidence="4">The sequence shown here is derived from an EMBL/GenBank/DDBJ whole genome shotgun (WGS) entry which is preliminary data.</text>
</comment>
<dbReference type="PROSITE" id="PS50110">
    <property type="entry name" value="RESPONSE_REGULATORY"/>
    <property type="match status" value="1"/>
</dbReference>
<feature type="modified residue" description="4-aspartylphosphate" evidence="2">
    <location>
        <position position="59"/>
    </location>
</feature>
<proteinExistence type="predicted"/>
<reference evidence="4 5" key="2">
    <citation type="submission" date="2017-12" db="EMBL/GenBank/DDBJ databases">
        <title>Genome sequence of Rhizobium sullae HCNT1 isolated from Sulla coronaria nodules and featuring peculiar denitrification phenotypes.</title>
        <authorList>
            <person name="De Diego-Diaz B."/>
            <person name="Treu L."/>
            <person name="Campanaro S."/>
            <person name="Da Silva Duarte V."/>
            <person name="Basaglia M."/>
            <person name="Favaro L."/>
            <person name="Casella S."/>
            <person name="Squartini A."/>
        </authorList>
    </citation>
    <scope>NUCLEOTIDE SEQUENCE [LARGE SCALE GENOMIC DNA]</scope>
    <source>
        <strain evidence="4 5">HCNT1</strain>
    </source>
</reference>
<sequence>MGTEMPPNALIGIIDDDADFLAAISSLVRSLGCKVEGFNSAELFFDRGRVADFSCVISDIHMPKTDGFELTRILRRMLQDLPIILMTGRTGPDTERKAYNCGATVVMSKPFGFEDLTASFQRIGIMRK</sequence>
<reference evidence="4 5" key="1">
    <citation type="submission" date="2017-11" db="EMBL/GenBank/DDBJ databases">
        <authorList>
            <person name="Han C.G."/>
        </authorList>
    </citation>
    <scope>NUCLEOTIDE SEQUENCE [LARGE SCALE GENOMIC DNA]</scope>
    <source>
        <strain evidence="4 5">HCNT1</strain>
    </source>
</reference>
<keyword evidence="1 2" id="KW-0597">Phosphoprotein</keyword>
<dbReference type="Gene3D" id="3.40.50.2300">
    <property type="match status" value="1"/>
</dbReference>
<dbReference type="InterPro" id="IPR001789">
    <property type="entry name" value="Sig_transdc_resp-reg_receiver"/>
</dbReference>
<evidence type="ECO:0000256" key="2">
    <source>
        <dbReference type="PROSITE-ProRule" id="PRU00169"/>
    </source>
</evidence>
<dbReference type="Proteomes" id="UP000232164">
    <property type="component" value="Unassembled WGS sequence"/>
</dbReference>
<dbReference type="EMBL" id="PIQN01000028">
    <property type="protein sequence ID" value="PKA39503.1"/>
    <property type="molecule type" value="Genomic_DNA"/>
</dbReference>
<feature type="domain" description="Response regulatory" evidence="3">
    <location>
        <begin position="10"/>
        <end position="124"/>
    </location>
</feature>
<dbReference type="InterPro" id="IPR050595">
    <property type="entry name" value="Bact_response_regulator"/>
</dbReference>
<organism evidence="4 5">
    <name type="scientific">Rhizobium sullae</name>
    <name type="common">Rhizobium hedysari</name>
    <dbReference type="NCBI Taxonomy" id="50338"/>
    <lineage>
        <taxon>Bacteria</taxon>
        <taxon>Pseudomonadati</taxon>
        <taxon>Pseudomonadota</taxon>
        <taxon>Alphaproteobacteria</taxon>
        <taxon>Hyphomicrobiales</taxon>
        <taxon>Rhizobiaceae</taxon>
        <taxon>Rhizobium/Agrobacterium group</taxon>
        <taxon>Rhizobium</taxon>
    </lineage>
</organism>